<name>A0A816ZQ46_BRANA</name>
<feature type="non-terminal residue" evidence="2">
    <location>
        <position position="1"/>
    </location>
</feature>
<reference evidence="2" key="1">
    <citation type="submission" date="2021-01" db="EMBL/GenBank/DDBJ databases">
        <authorList>
            <consortium name="Genoscope - CEA"/>
            <person name="William W."/>
        </authorList>
    </citation>
    <scope>NUCLEOTIDE SEQUENCE</scope>
</reference>
<sequence>RQKHYFLFSIHEPKKDCKIYLHDFHLRIKGRKWIRFIFSSISTIDKLLLLEKQRDNSQLHKSKREKDRKMRISYPSVSKPAANEDSDLAEQ</sequence>
<evidence type="ECO:0000313" key="2">
    <source>
        <dbReference type="EMBL" id="CAF2219160.1"/>
    </source>
</evidence>
<accession>A0A816ZQ46</accession>
<feature type="region of interest" description="Disordered" evidence="1">
    <location>
        <begin position="56"/>
        <end position="91"/>
    </location>
</feature>
<organism evidence="2">
    <name type="scientific">Brassica napus</name>
    <name type="common">Rape</name>
    <dbReference type="NCBI Taxonomy" id="3708"/>
    <lineage>
        <taxon>Eukaryota</taxon>
        <taxon>Viridiplantae</taxon>
        <taxon>Streptophyta</taxon>
        <taxon>Embryophyta</taxon>
        <taxon>Tracheophyta</taxon>
        <taxon>Spermatophyta</taxon>
        <taxon>Magnoliopsida</taxon>
        <taxon>eudicotyledons</taxon>
        <taxon>Gunneridae</taxon>
        <taxon>Pentapetalae</taxon>
        <taxon>rosids</taxon>
        <taxon>malvids</taxon>
        <taxon>Brassicales</taxon>
        <taxon>Brassicaceae</taxon>
        <taxon>Brassiceae</taxon>
        <taxon>Brassica</taxon>
    </lineage>
</organism>
<feature type="compositionally biased region" description="Basic and acidic residues" evidence="1">
    <location>
        <begin position="56"/>
        <end position="70"/>
    </location>
</feature>
<gene>
    <name evidence="2" type="ORF">DARMORV10_A08P04990.1</name>
</gene>
<evidence type="ECO:0000256" key="1">
    <source>
        <dbReference type="SAM" id="MobiDB-lite"/>
    </source>
</evidence>
<proteinExistence type="predicted"/>
<dbReference type="EMBL" id="HG994362">
    <property type="protein sequence ID" value="CAF2219160.1"/>
    <property type="molecule type" value="Genomic_DNA"/>
</dbReference>
<dbReference type="Proteomes" id="UP001295469">
    <property type="component" value="Chromosome A08"/>
</dbReference>
<dbReference type="AlphaFoldDB" id="A0A816ZQ46"/>
<protein>
    <submittedName>
        <fullName evidence="2">(rape) hypothetical protein</fullName>
    </submittedName>
</protein>